<accession>A0ACC2PQM6</accession>
<comment type="caution">
    <text evidence="1">The sequence shown here is derived from an EMBL/GenBank/DDBJ whole genome shotgun (WGS) entry which is preliminary data.</text>
</comment>
<organism evidence="1 2">
    <name type="scientific">Eretmocerus hayati</name>
    <dbReference type="NCBI Taxonomy" id="131215"/>
    <lineage>
        <taxon>Eukaryota</taxon>
        <taxon>Metazoa</taxon>
        <taxon>Ecdysozoa</taxon>
        <taxon>Arthropoda</taxon>
        <taxon>Hexapoda</taxon>
        <taxon>Insecta</taxon>
        <taxon>Pterygota</taxon>
        <taxon>Neoptera</taxon>
        <taxon>Endopterygota</taxon>
        <taxon>Hymenoptera</taxon>
        <taxon>Apocrita</taxon>
        <taxon>Proctotrupomorpha</taxon>
        <taxon>Chalcidoidea</taxon>
        <taxon>Aphelinidae</taxon>
        <taxon>Aphelininae</taxon>
        <taxon>Eretmocerus</taxon>
    </lineage>
</organism>
<dbReference type="Proteomes" id="UP001239111">
    <property type="component" value="Chromosome 1"/>
</dbReference>
<evidence type="ECO:0000313" key="1">
    <source>
        <dbReference type="EMBL" id="KAJ8685717.1"/>
    </source>
</evidence>
<name>A0ACC2PQM6_9HYME</name>
<keyword evidence="2" id="KW-1185">Reference proteome</keyword>
<gene>
    <name evidence="1" type="ORF">QAD02_021510</name>
</gene>
<evidence type="ECO:0000313" key="2">
    <source>
        <dbReference type="Proteomes" id="UP001239111"/>
    </source>
</evidence>
<sequence>MDTSDGGHLRRTFGLHWVSLKQYPKLIDLMEKYELVARGRIAQLGARGNKYTEENGMSLLSFWIHWVVAKKMARLGNRKSRPTRYQLETMCHYMIQEPGFGIDSKNKVHWGKLLTILDSTMGPKFEQDQWRDVSNNQISFSTCPFV</sequence>
<protein>
    <submittedName>
        <fullName evidence="1">Uncharacterized protein</fullName>
    </submittedName>
</protein>
<proteinExistence type="predicted"/>
<dbReference type="EMBL" id="CM056741">
    <property type="protein sequence ID" value="KAJ8685717.1"/>
    <property type="molecule type" value="Genomic_DNA"/>
</dbReference>
<reference evidence="1" key="1">
    <citation type="submission" date="2023-04" db="EMBL/GenBank/DDBJ databases">
        <title>A chromosome-level genome assembly of the parasitoid wasp Eretmocerus hayati.</title>
        <authorList>
            <person name="Zhong Y."/>
            <person name="Liu S."/>
            <person name="Liu Y."/>
        </authorList>
    </citation>
    <scope>NUCLEOTIDE SEQUENCE</scope>
    <source>
        <strain evidence="1">ZJU_SS_LIU_2023</strain>
    </source>
</reference>